<gene>
    <name evidence="1" type="ORF">TcWFU_000824</name>
</gene>
<evidence type="ECO:0000313" key="1">
    <source>
        <dbReference type="EMBL" id="KAL5109738.1"/>
    </source>
</evidence>
<evidence type="ECO:0000313" key="2">
    <source>
        <dbReference type="Proteomes" id="UP001651158"/>
    </source>
</evidence>
<accession>A0ABR4QJI4</accession>
<proteinExistence type="predicted"/>
<protein>
    <submittedName>
        <fullName evidence="1">Uncharacterized protein</fullName>
    </submittedName>
</protein>
<keyword evidence="2" id="KW-1185">Reference proteome</keyword>
<reference evidence="1 2" key="1">
    <citation type="journal article" date="2022" name="Front. Cell. Infect. Microbiol.">
        <title>The Genomes of Two Strains of Taenia crassiceps the Animal Model for the Study of Human Cysticercosis.</title>
        <authorList>
            <person name="Bobes R.J."/>
            <person name="Estrada K."/>
            <person name="Rios-Valencia D.G."/>
            <person name="Calderon-Gallegos A."/>
            <person name="de la Torre P."/>
            <person name="Carrero J.C."/>
            <person name="Sanchez-Flores A."/>
            <person name="Laclette J.P."/>
        </authorList>
    </citation>
    <scope>NUCLEOTIDE SEQUENCE [LARGE SCALE GENOMIC DNA]</scope>
    <source>
        <strain evidence="1">WFUcys</strain>
    </source>
</reference>
<dbReference type="EMBL" id="JAKROA010000002">
    <property type="protein sequence ID" value="KAL5109738.1"/>
    <property type="molecule type" value="Genomic_DNA"/>
</dbReference>
<organism evidence="1 2">
    <name type="scientific">Taenia crassiceps</name>
    <dbReference type="NCBI Taxonomy" id="6207"/>
    <lineage>
        <taxon>Eukaryota</taxon>
        <taxon>Metazoa</taxon>
        <taxon>Spiralia</taxon>
        <taxon>Lophotrochozoa</taxon>
        <taxon>Platyhelminthes</taxon>
        <taxon>Cestoda</taxon>
        <taxon>Eucestoda</taxon>
        <taxon>Cyclophyllidea</taxon>
        <taxon>Taeniidae</taxon>
        <taxon>Taenia</taxon>
    </lineage>
</organism>
<dbReference type="Proteomes" id="UP001651158">
    <property type="component" value="Unassembled WGS sequence"/>
</dbReference>
<comment type="caution">
    <text evidence="1">The sequence shown here is derived from an EMBL/GenBank/DDBJ whole genome shotgun (WGS) entry which is preliminary data.</text>
</comment>
<name>A0ABR4QJI4_9CEST</name>
<sequence length="82" mass="9355">MLQIIRGTLRTRSNEEVFCRHQDNISGKSIKEIMQKFLRPTRVLLTEMLEVPFVGELTQQLLIASQISDTIFLFVASCGGRT</sequence>